<reference evidence="4 5" key="1">
    <citation type="journal article" date="2011" name="Proc. Natl. Acad. Sci. U.S.A.">
        <title>Niche of harmful alga Aureococcus anophagefferens revealed through ecogenomics.</title>
        <authorList>
            <person name="Gobler C.J."/>
            <person name="Berry D.L."/>
            <person name="Dyhrman S.T."/>
            <person name="Wilhelm S.W."/>
            <person name="Salamov A."/>
            <person name="Lobanov A.V."/>
            <person name="Zhang Y."/>
            <person name="Collier J.L."/>
            <person name="Wurch L.L."/>
            <person name="Kustka A.B."/>
            <person name="Dill B.D."/>
            <person name="Shah M."/>
            <person name="VerBerkmoes N.C."/>
            <person name="Kuo A."/>
            <person name="Terry A."/>
            <person name="Pangilinan J."/>
            <person name="Lindquist E.A."/>
            <person name="Lucas S."/>
            <person name="Paulsen I.T."/>
            <person name="Hattenrath-Lehmann T.K."/>
            <person name="Talmage S.C."/>
            <person name="Walker E.A."/>
            <person name="Koch F."/>
            <person name="Burson A.M."/>
            <person name="Marcoval M.A."/>
            <person name="Tang Y.Z."/>
            <person name="Lecleir G.R."/>
            <person name="Coyne K.J."/>
            <person name="Berg G.M."/>
            <person name="Bertrand E.M."/>
            <person name="Saito M.A."/>
            <person name="Gladyshev V.N."/>
            <person name="Grigoriev I.V."/>
        </authorList>
    </citation>
    <scope>NUCLEOTIDE SEQUENCE [LARGE SCALE GENOMIC DNA]</scope>
    <source>
        <strain evidence="5">CCMP 1984</strain>
    </source>
</reference>
<proteinExistence type="predicted"/>
<feature type="domain" description="EF-hand" evidence="3">
    <location>
        <begin position="553"/>
        <end position="588"/>
    </location>
</feature>
<feature type="compositionally biased region" description="Basic and acidic residues" evidence="2">
    <location>
        <begin position="1183"/>
        <end position="1213"/>
    </location>
</feature>
<feature type="compositionally biased region" description="Low complexity" evidence="2">
    <location>
        <begin position="261"/>
        <end position="271"/>
    </location>
</feature>
<dbReference type="GeneID" id="20225481"/>
<feature type="region of interest" description="Disordered" evidence="2">
    <location>
        <begin position="1165"/>
        <end position="1268"/>
    </location>
</feature>
<evidence type="ECO:0000256" key="2">
    <source>
        <dbReference type="SAM" id="MobiDB-lite"/>
    </source>
</evidence>
<evidence type="ECO:0000313" key="5">
    <source>
        <dbReference type="Proteomes" id="UP000002729"/>
    </source>
</evidence>
<dbReference type="InterPro" id="IPR018247">
    <property type="entry name" value="EF_Hand_1_Ca_BS"/>
</dbReference>
<organism evidence="5">
    <name type="scientific">Aureococcus anophagefferens</name>
    <name type="common">Harmful bloom alga</name>
    <dbReference type="NCBI Taxonomy" id="44056"/>
    <lineage>
        <taxon>Eukaryota</taxon>
        <taxon>Sar</taxon>
        <taxon>Stramenopiles</taxon>
        <taxon>Ochrophyta</taxon>
        <taxon>Pelagophyceae</taxon>
        <taxon>Pelagomonadales</taxon>
        <taxon>Pelagomonadaceae</taxon>
        <taxon>Aureococcus</taxon>
    </lineage>
</organism>
<keyword evidence="1" id="KW-0106">Calcium</keyword>
<feature type="compositionally biased region" description="Low complexity" evidence="2">
    <location>
        <begin position="1253"/>
        <end position="1264"/>
    </location>
</feature>
<dbReference type="GO" id="GO:0005509">
    <property type="term" value="F:calcium ion binding"/>
    <property type="evidence" value="ECO:0007669"/>
    <property type="project" value="InterPro"/>
</dbReference>
<dbReference type="PROSITE" id="PS00018">
    <property type="entry name" value="EF_HAND_1"/>
    <property type="match status" value="1"/>
</dbReference>
<feature type="compositionally biased region" description="Basic and acidic residues" evidence="2">
    <location>
        <begin position="176"/>
        <end position="195"/>
    </location>
</feature>
<feature type="compositionally biased region" description="Low complexity" evidence="2">
    <location>
        <begin position="1332"/>
        <end position="1341"/>
    </location>
</feature>
<dbReference type="Proteomes" id="UP000002729">
    <property type="component" value="Unassembled WGS sequence"/>
</dbReference>
<name>F0YEZ6_AURAN</name>
<feature type="compositionally biased region" description="Acidic residues" evidence="2">
    <location>
        <begin position="63"/>
        <end position="72"/>
    </location>
</feature>
<dbReference type="InterPro" id="IPR002048">
    <property type="entry name" value="EF_hand_dom"/>
</dbReference>
<feature type="compositionally biased region" description="Pro residues" evidence="2">
    <location>
        <begin position="1229"/>
        <end position="1252"/>
    </location>
</feature>
<feature type="compositionally biased region" description="Low complexity" evidence="2">
    <location>
        <begin position="1165"/>
        <end position="1182"/>
    </location>
</feature>
<dbReference type="RefSeq" id="XP_009038964.1">
    <property type="nucleotide sequence ID" value="XM_009040716.1"/>
</dbReference>
<dbReference type="Gene3D" id="1.10.238.10">
    <property type="entry name" value="EF-hand"/>
    <property type="match status" value="1"/>
</dbReference>
<dbReference type="eggNOG" id="ENOG502T20J">
    <property type="taxonomic scope" value="Eukaryota"/>
</dbReference>
<dbReference type="SUPFAM" id="SSF47473">
    <property type="entry name" value="EF-hand"/>
    <property type="match status" value="1"/>
</dbReference>
<accession>F0YEZ6</accession>
<evidence type="ECO:0000259" key="3">
    <source>
        <dbReference type="PROSITE" id="PS50222"/>
    </source>
</evidence>
<dbReference type="PROSITE" id="PS50222">
    <property type="entry name" value="EF_HAND_2"/>
    <property type="match status" value="2"/>
</dbReference>
<dbReference type="OrthoDB" id="190946at2759"/>
<feature type="compositionally biased region" description="Low complexity" evidence="2">
    <location>
        <begin position="1288"/>
        <end position="1305"/>
    </location>
</feature>
<feature type="domain" description="EF-hand" evidence="3">
    <location>
        <begin position="656"/>
        <end position="691"/>
    </location>
</feature>
<feature type="region of interest" description="Disordered" evidence="2">
    <location>
        <begin position="1"/>
        <end position="373"/>
    </location>
</feature>
<feature type="compositionally biased region" description="Low complexity" evidence="2">
    <location>
        <begin position="357"/>
        <end position="373"/>
    </location>
</feature>
<dbReference type="SMART" id="SM00054">
    <property type="entry name" value="EFh"/>
    <property type="match status" value="2"/>
</dbReference>
<dbReference type="KEGG" id="aaf:AURANDRAFT_65731"/>
<dbReference type="InterPro" id="IPR011992">
    <property type="entry name" value="EF-hand-dom_pair"/>
</dbReference>
<sequence>MVWGRKSWRRTQPAPLTPRSDEESPRDFGGSNEAEFQARQKARDEARENPEWRRKNEILAQFDGDDSSDDDEAIRRNLRQADAPDRLEQSDGGASPRGSRGEIPTLVRSASSSDAPLPTLGDGGGRADDDVLAEAARLVEGEEPPARSPPKQANLDHVPASFYPPAIEPLGVASPEKPRPRDEPREPPPPREPDTQRSTVAEDLCIVDMTETADDLEAALFGSPGPSPRDDGGAGKPLPAEPYCEAKEELHDPLSFGWHGSARTKAPSPTAARPPPTPDDPLMSSSRSFDSQADSQADSEGEPRRKSNYGRIFGGSNPGDKPKEKRGSFFSFGRKKRDAAAGETPPKEDGGDGGSPTGSPGPRPNGANPRAAPGNYAANNYYYSDEDELTPNVTCRNATLVVTDRRRPGLALLPGGRWIVNGSDAYWNGTDCVVRASASEAAPFELPMAVVGPLIGVLAAAAAVGVGVCLLERRRKRLLRVHGASPASLTEDSKSFTWRFLLGVLDLLQSTCFDWCGLVCPRRLDRIEFLSTRYNDFTGSVFKVFVDLKIHGQERLRWLDAWATLDRDASNSVDFSEFAEYFALPPSAYSRRFFDTFNEDQNGATWATCAVDKTCCETLSFRLLCRQAHWDERVSVLDIKDLEHFIHHRYKFRRTNAKKKAFQVFSFVDADGSGGIDFREFQKFSDDNAVFLGLGHGYQRKMRDKLFGHDYWAKQTGKRKSLYALDRDFHAKMDAYYAARYDATKAPSFWDDFPEVYERCCELLRAEAKKAATLETLHVSMRANLHRRMIAALENLTVDSTTLRGSFYKWKQRARLATKMRAAVDDMTGANDDAKPLDESVHLAIVQASDRSTPTHEMILDLRAKNLRESARKLSRKQALARADAGASARLVHVSPPKTRVIAAPGVSSDGSGGAAAATGSKRQAQKDMRPPWYAAMSAGASAAGLTRAADFISIRSLSEMRARVAMAMARVIIMDEPRCVAISATSRTSWTIVGPPWSKPQSPSPVPHPSDWASCWRLRSMLAVFSPSLPRRLPLRLGADSTQARPRRTQREQDGFALSHLTLDRAQATQGRCFFGGGGAGAVSDSFMSSGAAAMMTPNNKENAKANILAMFDEDSSVDGDSPKSALRAKTPKTPGSAKPRTPGSKPCSDDIVAITDFDVAASPAPEKVPAAPVAVVSAERPTPERPERPTPERPERPTPERRSLLASKDELVVTEVIMEEPASPDAPSSPLPAPPRLAPMPAATTPPPPAALADELSSSSSRGTRAALAALSPQAPNFDAATKEVATAAVASEPPKKGSPSPSKKGRGWKLSFPRFSRKAPEETVPPPVEVSVVETSAPGNRTPARRSAAARRGWCR</sequence>
<dbReference type="EMBL" id="GL833135">
    <property type="protein sequence ID" value="EGB06388.1"/>
    <property type="molecule type" value="Genomic_DNA"/>
</dbReference>
<dbReference type="InParanoid" id="F0YEZ6"/>
<feature type="compositionally biased region" description="Basic and acidic residues" evidence="2">
    <location>
        <begin position="36"/>
        <end position="57"/>
    </location>
</feature>
<feature type="region of interest" description="Disordered" evidence="2">
    <location>
        <begin position="903"/>
        <end position="927"/>
    </location>
</feature>
<evidence type="ECO:0000313" key="4">
    <source>
        <dbReference type="EMBL" id="EGB06388.1"/>
    </source>
</evidence>
<feature type="region of interest" description="Disordered" evidence="2">
    <location>
        <begin position="1116"/>
        <end position="1151"/>
    </location>
</feature>
<gene>
    <name evidence="4" type="ORF">AURANDRAFT_65731</name>
</gene>
<feature type="compositionally biased region" description="Low complexity" evidence="2">
    <location>
        <begin position="1348"/>
        <end position="1359"/>
    </location>
</feature>
<evidence type="ECO:0000256" key="1">
    <source>
        <dbReference type="ARBA" id="ARBA00022837"/>
    </source>
</evidence>
<keyword evidence="5" id="KW-1185">Reference proteome</keyword>
<feature type="region of interest" description="Disordered" evidence="2">
    <location>
        <begin position="1288"/>
        <end position="1359"/>
    </location>
</feature>
<feature type="compositionally biased region" description="Low complexity" evidence="2">
    <location>
        <begin position="280"/>
        <end position="298"/>
    </location>
</feature>
<feature type="compositionally biased region" description="Low complexity" evidence="2">
    <location>
        <begin position="903"/>
        <end position="921"/>
    </location>
</feature>
<protein>
    <recommendedName>
        <fullName evidence="3">EF-hand domain-containing protein</fullName>
    </recommendedName>
</protein>